<dbReference type="PANTHER" id="PTHR21137:SF35">
    <property type="entry name" value="ODORANT RECEPTOR 19A-RELATED"/>
    <property type="match status" value="1"/>
</dbReference>
<evidence type="ECO:0000256" key="3">
    <source>
        <dbReference type="ARBA" id="ARBA00022606"/>
    </source>
</evidence>
<evidence type="ECO:0000256" key="10">
    <source>
        <dbReference type="SAM" id="Phobius"/>
    </source>
</evidence>
<evidence type="ECO:0000256" key="4">
    <source>
        <dbReference type="ARBA" id="ARBA00022692"/>
    </source>
</evidence>
<dbReference type="InterPro" id="IPR004117">
    <property type="entry name" value="7tm6_olfct_rcpt"/>
</dbReference>
<evidence type="ECO:0000256" key="2">
    <source>
        <dbReference type="ARBA" id="ARBA00022475"/>
    </source>
</evidence>
<evidence type="ECO:0000256" key="5">
    <source>
        <dbReference type="ARBA" id="ARBA00022725"/>
    </source>
</evidence>
<gene>
    <name evidence="12" type="primary">LOC113465787</name>
</gene>
<dbReference type="RefSeq" id="XP_026676405.1">
    <property type="nucleotide sequence ID" value="XM_026820604.1"/>
</dbReference>
<feature type="transmembrane region" description="Helical" evidence="10">
    <location>
        <begin position="105"/>
        <end position="125"/>
    </location>
</feature>
<keyword evidence="5" id="KW-0552">Olfaction</keyword>
<keyword evidence="2" id="KW-1003">Cell membrane</keyword>
<keyword evidence="8" id="KW-0675">Receptor</keyword>
<keyword evidence="11" id="KW-1185">Reference proteome</keyword>
<dbReference type="GO" id="GO:0007165">
    <property type="term" value="P:signal transduction"/>
    <property type="evidence" value="ECO:0007669"/>
    <property type="project" value="UniProtKB-KW"/>
</dbReference>
<dbReference type="PANTHER" id="PTHR21137">
    <property type="entry name" value="ODORANT RECEPTOR"/>
    <property type="match status" value="1"/>
</dbReference>
<evidence type="ECO:0000256" key="6">
    <source>
        <dbReference type="ARBA" id="ARBA00022989"/>
    </source>
</evidence>
<keyword evidence="7 10" id="KW-0472">Membrane</keyword>
<dbReference type="Pfam" id="PF02949">
    <property type="entry name" value="7tm_6"/>
    <property type="match status" value="1"/>
</dbReference>
<keyword evidence="4 10" id="KW-0812">Transmembrane</keyword>
<dbReference type="KEGG" id="dci:113465787"/>
<evidence type="ECO:0000256" key="8">
    <source>
        <dbReference type="ARBA" id="ARBA00023170"/>
    </source>
</evidence>
<evidence type="ECO:0000313" key="12">
    <source>
        <dbReference type="RefSeq" id="XP_026676405.1"/>
    </source>
</evidence>
<evidence type="ECO:0000256" key="1">
    <source>
        <dbReference type="ARBA" id="ARBA00004651"/>
    </source>
</evidence>
<organism evidence="11 12">
    <name type="scientific">Diaphorina citri</name>
    <name type="common">Asian citrus psyllid</name>
    <dbReference type="NCBI Taxonomy" id="121845"/>
    <lineage>
        <taxon>Eukaryota</taxon>
        <taxon>Metazoa</taxon>
        <taxon>Ecdysozoa</taxon>
        <taxon>Arthropoda</taxon>
        <taxon>Hexapoda</taxon>
        <taxon>Insecta</taxon>
        <taxon>Pterygota</taxon>
        <taxon>Neoptera</taxon>
        <taxon>Paraneoptera</taxon>
        <taxon>Hemiptera</taxon>
        <taxon>Sternorrhyncha</taxon>
        <taxon>Psylloidea</taxon>
        <taxon>Psyllidae</taxon>
        <taxon>Diaphorininae</taxon>
        <taxon>Diaphorina</taxon>
    </lineage>
</organism>
<reference evidence="12" key="1">
    <citation type="submission" date="2025-08" db="UniProtKB">
        <authorList>
            <consortium name="RefSeq"/>
        </authorList>
    </citation>
    <scope>IDENTIFICATION</scope>
</reference>
<sequence>MYQFYSPNMFIKIFINNLMFALCLYQLVLSSTSMSNARRYKMFAQFMAIGSQYFYLCICSETLDDCNTKIERAIGNSGWYTCSAQIRRDLCMILRRVQRPNHLRFYQGMIVISLIYFLRVIKISYSMVNFMRMKGAA</sequence>
<keyword evidence="3" id="KW-0716">Sensory transduction</keyword>
<dbReference type="Proteomes" id="UP000079169">
    <property type="component" value="Unplaced"/>
</dbReference>
<dbReference type="GO" id="GO:0004984">
    <property type="term" value="F:olfactory receptor activity"/>
    <property type="evidence" value="ECO:0007669"/>
    <property type="project" value="InterPro"/>
</dbReference>
<dbReference type="AlphaFoldDB" id="A0A3Q0IQ12"/>
<dbReference type="GeneID" id="113465787"/>
<dbReference type="STRING" id="121845.A0A3Q0IQ12"/>
<evidence type="ECO:0000256" key="9">
    <source>
        <dbReference type="ARBA" id="ARBA00023224"/>
    </source>
</evidence>
<evidence type="ECO:0000256" key="7">
    <source>
        <dbReference type="ARBA" id="ARBA00023136"/>
    </source>
</evidence>
<protein>
    <submittedName>
        <fullName evidence="12">Uncharacterized protein LOC113465787</fullName>
    </submittedName>
</protein>
<accession>A0A3Q0IQ12</accession>
<dbReference type="PaxDb" id="121845-A0A3Q0IQ12"/>
<name>A0A3Q0IQ12_DIACI</name>
<comment type="subcellular location">
    <subcellularLocation>
        <location evidence="1">Cell membrane</location>
        <topology evidence="1">Multi-pass membrane protein</topology>
    </subcellularLocation>
</comment>
<keyword evidence="9" id="KW-0807">Transducer</keyword>
<dbReference type="GO" id="GO:0005886">
    <property type="term" value="C:plasma membrane"/>
    <property type="evidence" value="ECO:0007669"/>
    <property type="project" value="UniProtKB-SubCell"/>
</dbReference>
<proteinExistence type="predicted"/>
<evidence type="ECO:0000313" key="11">
    <source>
        <dbReference type="Proteomes" id="UP000079169"/>
    </source>
</evidence>
<keyword evidence="6 10" id="KW-1133">Transmembrane helix</keyword>
<dbReference type="GO" id="GO:0005549">
    <property type="term" value="F:odorant binding"/>
    <property type="evidence" value="ECO:0007669"/>
    <property type="project" value="InterPro"/>
</dbReference>